<gene>
    <name evidence="12" type="primary">IVa2</name>
</gene>
<organism evidence="14">
    <name type="scientific">Pipistrellus pipistrellus adenovirus</name>
    <dbReference type="NCBI Taxonomy" id="3140007"/>
    <lineage>
        <taxon>Viruses</taxon>
        <taxon>Varidnaviria</taxon>
        <taxon>Bamfordvirae</taxon>
        <taxon>Preplasmiviricota</taxon>
        <taxon>Polisuviricotina</taxon>
        <taxon>Pharingeaviricetes</taxon>
        <taxon>Rowavirales</taxon>
        <taxon>Adenoviridae</taxon>
    </lineage>
</organism>
<keyword evidence="6 12" id="KW-0946">Virion</keyword>
<dbReference type="GO" id="GO:0039708">
    <property type="term" value="P:nuclear capsid assembly"/>
    <property type="evidence" value="ECO:0007669"/>
    <property type="project" value="UniProtKB-UniRule"/>
</dbReference>
<evidence type="ECO:0000313" key="14">
    <source>
        <dbReference type="EMBL" id="WZK92827.1"/>
    </source>
</evidence>
<feature type="compositionally biased region" description="Basic and acidic residues" evidence="13">
    <location>
        <begin position="67"/>
        <end position="78"/>
    </location>
</feature>
<keyword evidence="3 12" id="KW-1188">Viral release from host cell</keyword>
<dbReference type="GO" id="GO:0044423">
    <property type="term" value="C:virion component"/>
    <property type="evidence" value="ECO:0007669"/>
    <property type="project" value="UniProtKB-UniRule"/>
</dbReference>
<feature type="binding site" evidence="12">
    <location>
        <begin position="226"/>
        <end position="233"/>
    </location>
    <ligand>
        <name>ATP</name>
        <dbReference type="ChEBI" id="CHEBI:30616"/>
    </ligand>
</feature>
<evidence type="ECO:0000256" key="2">
    <source>
        <dbReference type="ARBA" id="ARBA00022562"/>
    </source>
</evidence>
<evidence type="ECO:0000256" key="12">
    <source>
        <dbReference type="HAMAP-Rule" id="MF_04057"/>
    </source>
</evidence>
<feature type="region of interest" description="Disordered" evidence="13">
    <location>
        <begin position="63"/>
        <end position="131"/>
    </location>
</feature>
<keyword evidence="5 12" id="KW-0067">ATP-binding</keyword>
<feature type="compositionally biased region" description="Pro residues" evidence="13">
    <location>
        <begin position="113"/>
        <end position="124"/>
    </location>
</feature>
<evidence type="ECO:0000256" key="3">
    <source>
        <dbReference type="ARBA" id="ARBA00022612"/>
    </source>
</evidence>
<evidence type="ECO:0000256" key="6">
    <source>
        <dbReference type="ARBA" id="ARBA00022844"/>
    </source>
</evidence>
<dbReference type="InterPro" id="IPR027417">
    <property type="entry name" value="P-loop_NTPase"/>
</dbReference>
<keyword evidence="2 12" id="KW-1048">Host nucleus</keyword>
<dbReference type="GO" id="GO:0005524">
    <property type="term" value="F:ATP binding"/>
    <property type="evidence" value="ECO:0007669"/>
    <property type="project" value="UniProtKB-UniRule"/>
</dbReference>
<keyword evidence="11 12" id="KW-0231">Viral genome packaging</keyword>
<dbReference type="SUPFAM" id="SSF52540">
    <property type="entry name" value="P-loop containing nucleoside triphosphate hydrolases"/>
    <property type="match status" value="1"/>
</dbReference>
<protein>
    <recommendedName>
        <fullName evidence="12">Packaging protein 1</fullName>
    </recommendedName>
    <alternativeName>
        <fullName evidence="12">Packaging protein IVa2</fullName>
    </alternativeName>
</protein>
<dbReference type="GO" id="GO:0019083">
    <property type="term" value="P:viral transcription"/>
    <property type="evidence" value="ECO:0007669"/>
    <property type="project" value="UniProtKB-UniRule"/>
</dbReference>
<dbReference type="GO" id="GO:0019076">
    <property type="term" value="P:viral release from host cell"/>
    <property type="evidence" value="ECO:0007669"/>
    <property type="project" value="UniProtKB-UniRule"/>
</dbReference>
<comment type="function">
    <text evidence="12">Component of the packaging machinery which encapsidates the viral DNA into preformed capsids and transcriptional activator of the viral major late promoter (MLP). Binds, along with packaging proteins 2 and 3, to the specific packaging sequence on the left end of viral genomic DNA and displays ATPase activity thereby providing the power stroke of the packaging machinery. The activity of packaging protein IVa2 is stimulated by protein 33K which acts as a terminase. May be the protein that pumps DNA into the capsid powered by ATP hydrolysis. Specifically binds to the 5'-CG-3' nucleotides of the repeats making up the packaging sequence. Component of the DEF-A and DEF-B transcription factors that bind downstream elements of the major late promoter (MLP), and stimulate transcription from the MLP after initiation of viral DNA replication. DEF-A is a heterodimer packaging proteins 1 and 2 and DEF-B is a homodimer of packaging protein 1.</text>
</comment>
<comment type="subcellular location">
    <subcellularLocation>
        <location evidence="12">Virion</location>
    </subcellularLocation>
    <subcellularLocation>
        <location evidence="12">Host nucleus</location>
        <location evidence="12">Host nucleoplasm</location>
    </subcellularLocation>
    <subcellularLocation>
        <location evidence="12">Host nucleus</location>
        <location evidence="12">Host nucleolus</location>
    </subcellularLocation>
    <text evidence="12">Located at a unique vertex of the capsid. Present in about 6-8 copies per virion.</text>
</comment>
<evidence type="ECO:0000256" key="1">
    <source>
        <dbReference type="ARBA" id="ARBA00022553"/>
    </source>
</evidence>
<keyword evidence="1 12" id="KW-0597">Phosphoprotein</keyword>
<feature type="region of interest" description="DNA-binding" evidence="12">
    <location>
        <begin position="495"/>
        <end position="501"/>
    </location>
</feature>
<proteinExistence type="evidence at transcript level"/>
<dbReference type="InterPro" id="IPR003389">
    <property type="entry name" value="Adeno_IVa2"/>
</dbReference>
<keyword evidence="4 12" id="KW-0547">Nucleotide-binding</keyword>
<dbReference type="HAMAP" id="MF_04057">
    <property type="entry name" value="ADV_PKG1"/>
    <property type="match status" value="1"/>
</dbReference>
<dbReference type="GO" id="GO:0006351">
    <property type="term" value="P:DNA-templated transcription"/>
    <property type="evidence" value="ECO:0007669"/>
    <property type="project" value="UniProtKB-UniRule"/>
</dbReference>
<comment type="induction">
    <text evidence="12">Expressed in the intermediate phase of the viral replicative cycle.</text>
</comment>
<comment type="similarity">
    <text evidence="12">Belongs to the adenoviridae packaging protein 1 family.</text>
</comment>
<dbReference type="GO" id="GO:0044196">
    <property type="term" value="C:host cell nucleolus"/>
    <property type="evidence" value="ECO:0007669"/>
    <property type="project" value="UniProtKB-SubCell"/>
</dbReference>
<evidence type="ECO:0000256" key="9">
    <source>
        <dbReference type="ARBA" id="ARBA00023159"/>
    </source>
</evidence>
<keyword evidence="9 12" id="KW-0010">Activator</keyword>
<dbReference type="Pfam" id="PF02456">
    <property type="entry name" value="Adeno_IVa2"/>
    <property type="match status" value="1"/>
</dbReference>
<accession>A0AAU6S529</accession>
<dbReference type="EMBL" id="PP410068">
    <property type="protein sequence ID" value="WZK92827.1"/>
    <property type="molecule type" value="Genomic_DNA"/>
</dbReference>
<keyword evidence="8 12" id="KW-0238">DNA-binding</keyword>
<keyword evidence="7 12" id="KW-0805">Transcription regulation</keyword>
<sequence length="501" mass="56747">MQGGRLLLAERLPCPEAIRPARRDLSHVWSRWKRQTPSQGARHHPAFIRSLVVLLLRRRTGRKREVRKQSRLSEEDPGQHAGRRTPLHRGRDSAHPLSASMEGQDSTGLGRQPPRPILQQPPEPQEYGGDLDGATVEHVKELWGRMQVLLNSIREMPFGEGLKPLKCYASVEELLSMGGAALIRELALCNSTIRDLMNEAAPFLREDGTCKSLNFNVQPLIGVIYGPTGSGKSQLLRNLISSQLINPPPETVFFVTPQIDMIPPQEIAAWETQICEGNYQAGEDSTIVPQSGSLMPKFVKLSYAELTAESNYNVSDPSNVFARAASKGPIAIIIDECMEDLGGHKGVAKFFHAFPSKLHDRFPKCTGYTVLVVLHNMNPRRDLGGNISNLRIQAKLHIMSPKMHPMQLNRFINNYTKGLPLPISLLLKDIINYHRMHSRYDWVMYSTQPVNDAMEWLYLSPKDGLMPMYLNVQTEIYRALEKIHRSLTEKERHSRYYRSKK</sequence>
<dbReference type="GO" id="GO:0003677">
    <property type="term" value="F:DNA binding"/>
    <property type="evidence" value="ECO:0007669"/>
    <property type="project" value="UniProtKB-UniRule"/>
</dbReference>
<dbReference type="GO" id="GO:0044095">
    <property type="term" value="C:host cell nucleoplasm"/>
    <property type="evidence" value="ECO:0007669"/>
    <property type="project" value="UniProtKB-SubCell"/>
</dbReference>
<reference evidence="14" key="2">
    <citation type="submission" date="2024-02" db="EMBL/GenBank/DDBJ databases">
        <authorList>
            <person name="Buigues J."/>
            <person name="Vinals A."/>
            <person name="Martinez-Recio R."/>
            <person name="S Monros J."/>
            <person name="Sanjuan R."/>
            <person name="Cuevas J.M."/>
        </authorList>
    </citation>
    <scope>NUCLEOTIDE SEQUENCE</scope>
    <source>
        <strain evidence="14">MAVG44</strain>
    </source>
</reference>
<evidence type="ECO:0000256" key="10">
    <source>
        <dbReference type="ARBA" id="ARBA00023163"/>
    </source>
</evidence>
<evidence type="ECO:0000256" key="4">
    <source>
        <dbReference type="ARBA" id="ARBA00022741"/>
    </source>
</evidence>
<evidence type="ECO:0000256" key="13">
    <source>
        <dbReference type="SAM" id="MobiDB-lite"/>
    </source>
</evidence>
<evidence type="ECO:0000256" key="8">
    <source>
        <dbReference type="ARBA" id="ARBA00023125"/>
    </source>
</evidence>
<evidence type="ECO:0000256" key="5">
    <source>
        <dbReference type="ARBA" id="ARBA00022840"/>
    </source>
</evidence>
<keyword evidence="10 12" id="KW-0804">Transcription</keyword>
<reference evidence="14" key="1">
    <citation type="journal article" date="2024" name="Microbiol. Spectr.">
        <title>Full-genome sequencing of dozens of new DNA viruses found in Spanish bat feces.</title>
        <authorList>
            <person name="Buigues J."/>
            <person name="Vinals A."/>
            <person name="Martinez-Recio R."/>
            <person name="Monros J.S."/>
            <person name="Sanjuan R."/>
            <person name="Cuevas J.M."/>
        </authorList>
    </citation>
    <scope>NUCLEOTIDE SEQUENCE</scope>
    <source>
        <strain evidence="14">MAVG44</strain>
    </source>
</reference>
<name>A0AAU6S529_9ADEN</name>
<dbReference type="GO" id="GO:0098035">
    <property type="term" value="P:viral DNA genome packaging via site-specific sequence recognition"/>
    <property type="evidence" value="ECO:0007669"/>
    <property type="project" value="UniProtKB-UniRule"/>
</dbReference>
<evidence type="ECO:0000256" key="11">
    <source>
        <dbReference type="ARBA" id="ARBA00023219"/>
    </source>
</evidence>
<comment type="subunit">
    <text evidence="12">Homodimer. Part of a genome packaging complex composed of packaging proteins 1, 2 and 3; this complex specifically binds to the packaging sequence on the left end of viral genomic DNA and performs packaging of the viral genome. Interacts with protein 33K.</text>
</comment>
<dbReference type="GO" id="GO:0006355">
    <property type="term" value="P:regulation of DNA-templated transcription"/>
    <property type="evidence" value="ECO:0007669"/>
    <property type="project" value="UniProtKB-UniRule"/>
</dbReference>
<evidence type="ECO:0000256" key="7">
    <source>
        <dbReference type="ARBA" id="ARBA00023015"/>
    </source>
</evidence>